<reference evidence="1 2" key="1">
    <citation type="submission" date="2016-05" db="EMBL/GenBank/DDBJ databases">
        <title>Paenibacillus sp. 1ZS3-15 nov., isolated from the rhizosphere soil.</title>
        <authorList>
            <person name="Zhang X.X."/>
            <person name="Zhang J."/>
        </authorList>
    </citation>
    <scope>NUCLEOTIDE SEQUENCE [LARGE SCALE GENOMIC DNA]</scope>
    <source>
        <strain evidence="1 2">1ZS3-15</strain>
    </source>
</reference>
<accession>A0A198AKE2</accession>
<dbReference type="OrthoDB" id="9152081at2"/>
<dbReference type="AlphaFoldDB" id="A0A198AKE2"/>
<evidence type="ECO:0000313" key="2">
    <source>
        <dbReference type="Proteomes" id="UP000078454"/>
    </source>
</evidence>
<proteinExistence type="predicted"/>
<protein>
    <submittedName>
        <fullName evidence="1">Uncharacterized protein</fullName>
    </submittedName>
</protein>
<gene>
    <name evidence="1" type="ORF">A8708_16615</name>
</gene>
<name>A0A198AKE2_9BACL</name>
<comment type="caution">
    <text evidence="1">The sequence shown here is derived from an EMBL/GenBank/DDBJ whole genome shotgun (WGS) entry which is preliminary data.</text>
</comment>
<organism evidence="1 2">
    <name type="scientific">Paenibacillus oryzisoli</name>
    <dbReference type="NCBI Taxonomy" id="1850517"/>
    <lineage>
        <taxon>Bacteria</taxon>
        <taxon>Bacillati</taxon>
        <taxon>Bacillota</taxon>
        <taxon>Bacilli</taxon>
        <taxon>Bacillales</taxon>
        <taxon>Paenibacillaceae</taxon>
        <taxon>Paenibacillus</taxon>
    </lineage>
</organism>
<sequence length="183" mass="21836">MVMIGVKSICYVVLPDNLFLDDNNMVYTFVKNHIINYYSELEVEPYKKFFSEKETLEIAKRKGFSNLSDFEEYLENNKNDDGIENGLYFWNTTFNEQGRWDGFRLDGLKIGYDLMNEVPYSVVTPDGNWHSERDYGYKPILDFNNGFKQHSDNIEPRKKWIEYLDSFYREYKGKNFAILFVHS</sequence>
<keyword evidence="2" id="KW-1185">Reference proteome</keyword>
<dbReference type="Proteomes" id="UP000078454">
    <property type="component" value="Unassembled WGS sequence"/>
</dbReference>
<evidence type="ECO:0000313" key="1">
    <source>
        <dbReference type="EMBL" id="OAS21555.1"/>
    </source>
</evidence>
<dbReference type="EMBL" id="LYPB01000048">
    <property type="protein sequence ID" value="OAS21555.1"/>
    <property type="molecule type" value="Genomic_DNA"/>
</dbReference>